<dbReference type="OrthoDB" id="256333at2759"/>
<gene>
    <name evidence="1" type="ORF">B0I35DRAFT_168798</name>
</gene>
<organism evidence="1 2">
    <name type="scientific">Stachybotrys elegans</name>
    <dbReference type="NCBI Taxonomy" id="80388"/>
    <lineage>
        <taxon>Eukaryota</taxon>
        <taxon>Fungi</taxon>
        <taxon>Dikarya</taxon>
        <taxon>Ascomycota</taxon>
        <taxon>Pezizomycotina</taxon>
        <taxon>Sordariomycetes</taxon>
        <taxon>Hypocreomycetidae</taxon>
        <taxon>Hypocreales</taxon>
        <taxon>Stachybotryaceae</taxon>
        <taxon>Stachybotrys</taxon>
    </lineage>
</organism>
<dbReference type="EMBL" id="JAGPNK010000003">
    <property type="protein sequence ID" value="KAH7324716.1"/>
    <property type="molecule type" value="Genomic_DNA"/>
</dbReference>
<name>A0A8K0T236_9HYPO</name>
<dbReference type="AlphaFoldDB" id="A0A8K0T236"/>
<reference evidence="1" key="1">
    <citation type="journal article" date="2021" name="Nat. Commun.">
        <title>Genetic determinants of endophytism in the Arabidopsis root mycobiome.</title>
        <authorList>
            <person name="Mesny F."/>
            <person name="Miyauchi S."/>
            <person name="Thiergart T."/>
            <person name="Pickel B."/>
            <person name="Atanasova L."/>
            <person name="Karlsson M."/>
            <person name="Huettel B."/>
            <person name="Barry K.W."/>
            <person name="Haridas S."/>
            <person name="Chen C."/>
            <person name="Bauer D."/>
            <person name="Andreopoulos W."/>
            <person name="Pangilinan J."/>
            <person name="LaButti K."/>
            <person name="Riley R."/>
            <person name="Lipzen A."/>
            <person name="Clum A."/>
            <person name="Drula E."/>
            <person name="Henrissat B."/>
            <person name="Kohler A."/>
            <person name="Grigoriev I.V."/>
            <person name="Martin F.M."/>
            <person name="Hacquard S."/>
        </authorList>
    </citation>
    <scope>NUCLEOTIDE SEQUENCE</scope>
    <source>
        <strain evidence="1">MPI-CAGE-CH-0235</strain>
    </source>
</reference>
<proteinExistence type="predicted"/>
<dbReference type="Proteomes" id="UP000813444">
    <property type="component" value="Unassembled WGS sequence"/>
</dbReference>
<sequence>MRGPAPLRPWPRLLRTEYYDCTGPETNRQYCAWIQGYAGVTCDGFFTEYVRVDGQHSWQSVTQLLSSLFGDILPSRVGGKGFPSSKAVSKFPSNIKTNSILRNVIVSFMKTPFHLSLSPSLPSSGNPRSNSQGT</sequence>
<evidence type="ECO:0000313" key="2">
    <source>
        <dbReference type="Proteomes" id="UP000813444"/>
    </source>
</evidence>
<accession>A0A8K0T236</accession>
<evidence type="ECO:0000313" key="1">
    <source>
        <dbReference type="EMBL" id="KAH7324716.1"/>
    </source>
</evidence>
<protein>
    <submittedName>
        <fullName evidence="1">Uncharacterized protein</fullName>
    </submittedName>
</protein>
<comment type="caution">
    <text evidence="1">The sequence shown here is derived from an EMBL/GenBank/DDBJ whole genome shotgun (WGS) entry which is preliminary data.</text>
</comment>
<keyword evidence="2" id="KW-1185">Reference proteome</keyword>